<keyword evidence="2" id="KW-0812">Transmembrane</keyword>
<organism evidence="4 5">
    <name type="scientific">Pseudomonas fluorescens</name>
    <dbReference type="NCBI Taxonomy" id="294"/>
    <lineage>
        <taxon>Bacteria</taxon>
        <taxon>Pseudomonadati</taxon>
        <taxon>Pseudomonadota</taxon>
        <taxon>Gammaproteobacteria</taxon>
        <taxon>Pseudomonadales</taxon>
        <taxon>Pseudomonadaceae</taxon>
        <taxon>Pseudomonas</taxon>
    </lineage>
</organism>
<dbReference type="AlphaFoldDB" id="A0A5E7QHI5"/>
<keyword evidence="2" id="KW-1133">Transmembrane helix</keyword>
<name>A0A5E7QHI5_PSEFL</name>
<feature type="domain" description="DUF637" evidence="3">
    <location>
        <begin position="297"/>
        <end position="461"/>
    </location>
</feature>
<evidence type="ECO:0000256" key="1">
    <source>
        <dbReference type="SAM" id="MobiDB-lite"/>
    </source>
</evidence>
<evidence type="ECO:0000313" key="5">
    <source>
        <dbReference type="Proteomes" id="UP000375525"/>
    </source>
</evidence>
<proteinExistence type="predicted"/>
<evidence type="ECO:0000259" key="3">
    <source>
        <dbReference type="Pfam" id="PF04830"/>
    </source>
</evidence>
<accession>A0A5E7QHI5</accession>
<feature type="transmembrane region" description="Helical" evidence="2">
    <location>
        <begin position="292"/>
        <end position="313"/>
    </location>
</feature>
<dbReference type="Pfam" id="PF13332">
    <property type="entry name" value="Fil_haemagg_2"/>
    <property type="match status" value="2"/>
</dbReference>
<gene>
    <name evidence="4" type="ORF">PS880_06229</name>
</gene>
<reference evidence="4 5" key="1">
    <citation type="submission" date="2019-09" db="EMBL/GenBank/DDBJ databases">
        <authorList>
            <person name="Chandra G."/>
            <person name="Truman W A."/>
        </authorList>
    </citation>
    <scope>NUCLEOTIDE SEQUENCE [LARGE SCALE GENOMIC DNA]</scope>
    <source>
        <strain evidence="4">PS880</strain>
    </source>
</reference>
<dbReference type="EMBL" id="CABVIH010000062">
    <property type="protein sequence ID" value="VVP60948.1"/>
    <property type="molecule type" value="Genomic_DNA"/>
</dbReference>
<evidence type="ECO:0000313" key="4">
    <source>
        <dbReference type="EMBL" id="VVP60948.1"/>
    </source>
</evidence>
<dbReference type="Proteomes" id="UP000375525">
    <property type="component" value="Unassembled WGS sequence"/>
</dbReference>
<dbReference type="InterPro" id="IPR006915">
    <property type="entry name" value="DUF637_hemagglutn_put"/>
</dbReference>
<dbReference type="GO" id="GO:0003824">
    <property type="term" value="F:catalytic activity"/>
    <property type="evidence" value="ECO:0007669"/>
    <property type="project" value="UniProtKB-ARBA"/>
</dbReference>
<dbReference type="InterPro" id="IPR025157">
    <property type="entry name" value="Hemagglutinin_rpt"/>
</dbReference>
<feature type="transmembrane region" description="Helical" evidence="2">
    <location>
        <begin position="262"/>
        <end position="286"/>
    </location>
</feature>
<evidence type="ECO:0000256" key="2">
    <source>
        <dbReference type="SAM" id="Phobius"/>
    </source>
</evidence>
<sequence length="776" mass="80642">MAATDNLTLSSAADEAHFYSETHKVTEQKDHVSQVATTLNAGGNINLSAGKDMTLISSRVNAGDEAYLSAGGNLSLLAAQDSEYSLYDMQKKGGFGGSSQTKRDEITDVNNIGSEITTGGDLTLVSGGDQRYQGAKLNSGNDLTLDSGGGITFEAVKDLHQESHEKSKGDLAWNSASGKGKTDETVRQSTLEHQGQLAIKAADGLKIDLKQIDQNTVSQTIDSMVQADPNLAWLKEAEARGDVKWQLVKELHDSFKYSNSGLGAGAMLAIAIVMAAFVGPAAMGALGGTGAVAAGGAAIATGAATTASISLINNKGNLGDVIKDVTSSDALKGYAIAGITAGLTAGYFDDLTGTTTDINTGKITTNLSKWKGIGQFAVKQGLQNGTSTALGKIMGQGGDLGDALQSTLFNTLAAASFNAVGGYTKDLYADGSLQKIAIHAMVGGLLSQVSGGDFRSGALAAGANEAMVDQLNTWVGGNKDLLNMSSQLVGMLAAATQKDANIDDLNTGKWVAENATQYNYLDHKDLDNFEREAGACKAKGNCDDVQQKYRDLSLVNQDAVYDSCAQAPSQCIQLFEQLIEDQKSLQERIANLQLDSNIPFALKVDLDRYQLQNASAISELIATKSKLANIESGASASDADRDSLILSAVSGGLFGKGGTAAKGSSLAGKTVDDLSSAGKLLDPADKSGQLSLAGRALQKHGSREGSAFPSVKGSPSEINAQGQKIADDILSNPASTVTYKDTGRFGKVMDIVAPDGRGLRYDASGKFIGLLEPPKP</sequence>
<feature type="region of interest" description="Disordered" evidence="1">
    <location>
        <begin position="698"/>
        <end position="718"/>
    </location>
</feature>
<protein>
    <recommendedName>
        <fullName evidence="3">DUF637 domain-containing protein</fullName>
    </recommendedName>
</protein>
<keyword evidence="2" id="KW-0472">Membrane</keyword>
<feature type="region of interest" description="Disordered" evidence="1">
    <location>
        <begin position="163"/>
        <end position="183"/>
    </location>
</feature>
<dbReference type="Pfam" id="PF04830">
    <property type="entry name" value="DUF637"/>
    <property type="match status" value="1"/>
</dbReference>